<feature type="transmembrane region" description="Helical" evidence="5">
    <location>
        <begin position="315"/>
        <end position="340"/>
    </location>
</feature>
<dbReference type="InterPro" id="IPR013057">
    <property type="entry name" value="AA_transpt_TM"/>
</dbReference>
<comment type="subcellular location">
    <subcellularLocation>
        <location evidence="1">Membrane</location>
        <topology evidence="1">Multi-pass membrane protein</topology>
    </subcellularLocation>
</comment>
<keyword evidence="3 5" id="KW-1133">Transmembrane helix</keyword>
<keyword evidence="8" id="KW-1185">Reference proteome</keyword>
<dbReference type="PANTHER" id="PTHR22950">
    <property type="entry name" value="AMINO ACID TRANSPORTER"/>
    <property type="match status" value="1"/>
</dbReference>
<dbReference type="GeneTree" id="ENSGT00940000161233"/>
<dbReference type="Ensembl" id="ENSPKIT00000040594.1">
    <property type="protein sequence ID" value="ENSPKIP00000016112.1"/>
    <property type="gene ID" value="ENSPKIG00000002576.1"/>
</dbReference>
<protein>
    <submittedName>
        <fullName evidence="7">Solute carrier family 38 member 5a</fullName>
    </submittedName>
</protein>
<feature type="transmembrane region" description="Helical" evidence="5">
    <location>
        <begin position="34"/>
        <end position="52"/>
    </location>
</feature>
<evidence type="ECO:0000259" key="6">
    <source>
        <dbReference type="Pfam" id="PF01490"/>
    </source>
</evidence>
<evidence type="ECO:0000256" key="1">
    <source>
        <dbReference type="ARBA" id="ARBA00004141"/>
    </source>
</evidence>
<dbReference type="Proteomes" id="UP000261540">
    <property type="component" value="Unplaced"/>
</dbReference>
<dbReference type="STRING" id="1676925.ENSPKIP00000016112"/>
<dbReference type="GO" id="GO:0015186">
    <property type="term" value="F:L-glutamine transmembrane transporter activity"/>
    <property type="evidence" value="ECO:0007669"/>
    <property type="project" value="TreeGrafter"/>
</dbReference>
<evidence type="ECO:0000313" key="8">
    <source>
        <dbReference type="Proteomes" id="UP000261540"/>
    </source>
</evidence>
<reference evidence="7" key="2">
    <citation type="submission" date="2025-09" db="UniProtKB">
        <authorList>
            <consortium name="Ensembl"/>
        </authorList>
    </citation>
    <scope>IDENTIFICATION</scope>
</reference>
<dbReference type="AlphaFoldDB" id="A0A3B3RBR8"/>
<feature type="transmembrane region" description="Helical" evidence="5">
    <location>
        <begin position="352"/>
        <end position="373"/>
    </location>
</feature>
<dbReference type="GO" id="GO:0032329">
    <property type="term" value="P:serine transport"/>
    <property type="evidence" value="ECO:0007669"/>
    <property type="project" value="TreeGrafter"/>
</dbReference>
<reference evidence="7" key="1">
    <citation type="submission" date="2025-08" db="UniProtKB">
        <authorList>
            <consortium name="Ensembl"/>
        </authorList>
    </citation>
    <scope>IDENTIFICATION</scope>
</reference>
<dbReference type="GO" id="GO:0005886">
    <property type="term" value="C:plasma membrane"/>
    <property type="evidence" value="ECO:0007669"/>
    <property type="project" value="TreeGrafter"/>
</dbReference>
<evidence type="ECO:0000256" key="3">
    <source>
        <dbReference type="ARBA" id="ARBA00022989"/>
    </source>
</evidence>
<keyword evidence="2 5" id="KW-0812">Transmembrane</keyword>
<organism evidence="7 8">
    <name type="scientific">Paramormyrops kingsleyae</name>
    <dbReference type="NCBI Taxonomy" id="1676925"/>
    <lineage>
        <taxon>Eukaryota</taxon>
        <taxon>Metazoa</taxon>
        <taxon>Chordata</taxon>
        <taxon>Craniata</taxon>
        <taxon>Vertebrata</taxon>
        <taxon>Euteleostomi</taxon>
        <taxon>Actinopterygii</taxon>
        <taxon>Neopterygii</taxon>
        <taxon>Teleostei</taxon>
        <taxon>Osteoglossocephala</taxon>
        <taxon>Osteoglossomorpha</taxon>
        <taxon>Osteoglossiformes</taxon>
        <taxon>Mormyridae</taxon>
        <taxon>Paramormyrops</taxon>
    </lineage>
</organism>
<evidence type="ECO:0000256" key="4">
    <source>
        <dbReference type="ARBA" id="ARBA00023136"/>
    </source>
</evidence>
<keyword evidence="4 5" id="KW-0472">Membrane</keyword>
<feature type="transmembrane region" description="Helical" evidence="5">
    <location>
        <begin position="270"/>
        <end position="295"/>
    </location>
</feature>
<dbReference type="GO" id="GO:0089709">
    <property type="term" value="P:L-histidine transmembrane transport"/>
    <property type="evidence" value="ECO:0007669"/>
    <property type="project" value="TreeGrafter"/>
</dbReference>
<feature type="transmembrane region" description="Helical" evidence="5">
    <location>
        <begin position="379"/>
        <end position="401"/>
    </location>
</feature>
<evidence type="ECO:0000313" key="7">
    <source>
        <dbReference type="Ensembl" id="ENSPKIP00000016112.1"/>
    </source>
</evidence>
<feature type="domain" description="Amino acid transporter transmembrane" evidence="6">
    <location>
        <begin position="27"/>
        <end position="439"/>
    </location>
</feature>
<accession>A0A3B3RBR8</accession>
<feature type="transmembrane region" description="Helical" evidence="5">
    <location>
        <begin position="174"/>
        <end position="195"/>
    </location>
</feature>
<evidence type="ECO:0000256" key="2">
    <source>
        <dbReference type="ARBA" id="ARBA00022692"/>
    </source>
</evidence>
<feature type="transmembrane region" description="Helical" evidence="5">
    <location>
        <begin position="147"/>
        <end position="167"/>
    </location>
</feature>
<proteinExistence type="predicted"/>
<feature type="transmembrane region" description="Helical" evidence="5">
    <location>
        <begin position="422"/>
        <end position="442"/>
    </location>
</feature>
<dbReference type="PANTHER" id="PTHR22950:SF74">
    <property type="entry name" value="SODIUM-COUPLED NEUTRAL AMINO ACID TRANSPORTER 5"/>
    <property type="match status" value="1"/>
</dbReference>
<sequence>MPESGEESPPNKSEEQSQSKFADFAGKSSMGMSIFNVSNAIMGSGILGLAYAMANTGIILFVILLTFMAILSAYSIHLLLRSADIVGIRAYEGLGNRAFGTTGKVLTASMITLNNIGAMASYLFIVKSELPLIFEAFLGTTSDSREWYLKGEYLVIIVSLTIILPLALMRQLGYLGYTSGFSLTCMVFFLISVIYKKFTIGCPLKNHDPSQASGNMSNSTTEDDVCGAKLVTLNTRTAYTVPILAFAFVCQPVVLPIYTELPMKKRMQTVANISVFAMLVMYLLAAVFGCLTFYGKGKGRALCTHYSAVQDHLILAVRLAVLVDVILTVPVVIFLIRTALLQLLVPNRPFNWVRHSSVAFGLLVLVNTLVIFVPNIKDIFGVIGATSAPSLIFILPGLFYIRIVPVDLEPLKSRTKIQAACFTGLGFLLMVMSISFIIMDWVSAGTQGAGGH</sequence>
<feature type="transmembrane region" description="Helical" evidence="5">
    <location>
        <begin position="105"/>
        <end position="125"/>
    </location>
</feature>
<feature type="transmembrane region" description="Helical" evidence="5">
    <location>
        <begin position="58"/>
        <end position="80"/>
    </location>
</feature>
<dbReference type="GO" id="GO:0015187">
    <property type="term" value="F:glycine transmembrane transporter activity"/>
    <property type="evidence" value="ECO:0007669"/>
    <property type="project" value="TreeGrafter"/>
</dbReference>
<dbReference type="Pfam" id="PF01490">
    <property type="entry name" value="Aa_trans"/>
    <property type="match status" value="1"/>
</dbReference>
<evidence type="ECO:0000256" key="5">
    <source>
        <dbReference type="SAM" id="Phobius"/>
    </source>
</evidence>
<name>A0A3B3RBR8_9TELE</name>
<feature type="transmembrane region" description="Helical" evidence="5">
    <location>
        <begin position="239"/>
        <end position="258"/>
    </location>
</feature>